<accession>A0A1I3AZ86</accession>
<dbReference type="Proteomes" id="UP000199518">
    <property type="component" value="Unassembled WGS sequence"/>
</dbReference>
<evidence type="ECO:0000313" key="8">
    <source>
        <dbReference type="Proteomes" id="UP000199518"/>
    </source>
</evidence>
<dbReference type="InterPro" id="IPR013324">
    <property type="entry name" value="RNA_pol_sigma_r3/r4-like"/>
</dbReference>
<dbReference type="InterPro" id="IPR007627">
    <property type="entry name" value="RNA_pol_sigma70_r2"/>
</dbReference>
<proteinExistence type="inferred from homology"/>
<sequence>MAQSVDNPSPRVPSEEFVQLFTRTQRPLYLFILAQVGNVHRAEEILQETNLVIWAKLDQFVPNTSFVSWARQIATYEILKHRQRHRREKLTFSDAFLAAVADEVVQLAGEQERRREALEHCLEKLPASDRELIQQRYQPGNSGKELAAHVGRPANSVYQSLGRIRRMLLECIQRRMATEASA</sequence>
<keyword evidence="8" id="KW-1185">Reference proteome</keyword>
<protein>
    <submittedName>
        <fullName evidence="7">RNA polymerase sigma-70 factor, ECF subfamily</fullName>
    </submittedName>
</protein>
<dbReference type="SUPFAM" id="SSF88659">
    <property type="entry name" value="Sigma3 and sigma4 domains of RNA polymerase sigma factors"/>
    <property type="match status" value="1"/>
</dbReference>
<dbReference type="OrthoDB" id="6383365at2"/>
<dbReference type="InterPro" id="IPR036388">
    <property type="entry name" value="WH-like_DNA-bd_sf"/>
</dbReference>
<gene>
    <name evidence="7" type="ORF">SAMN05421753_101137</name>
</gene>
<dbReference type="InterPro" id="IPR039425">
    <property type="entry name" value="RNA_pol_sigma-70-like"/>
</dbReference>
<dbReference type="NCBIfam" id="TIGR02989">
    <property type="entry name" value="Sig-70_gvs1"/>
    <property type="match status" value="1"/>
</dbReference>
<keyword evidence="3" id="KW-0731">Sigma factor</keyword>
<dbReference type="EMBL" id="FOQD01000001">
    <property type="protein sequence ID" value="SFH55387.1"/>
    <property type="molecule type" value="Genomic_DNA"/>
</dbReference>
<dbReference type="STRING" id="1576369.SAMN05421753_101137"/>
<organism evidence="7 8">
    <name type="scientific">Planctomicrobium piriforme</name>
    <dbReference type="NCBI Taxonomy" id="1576369"/>
    <lineage>
        <taxon>Bacteria</taxon>
        <taxon>Pseudomonadati</taxon>
        <taxon>Planctomycetota</taxon>
        <taxon>Planctomycetia</taxon>
        <taxon>Planctomycetales</taxon>
        <taxon>Planctomycetaceae</taxon>
        <taxon>Planctomicrobium</taxon>
    </lineage>
</organism>
<evidence type="ECO:0000256" key="2">
    <source>
        <dbReference type="ARBA" id="ARBA00023015"/>
    </source>
</evidence>
<dbReference type="GO" id="GO:0006352">
    <property type="term" value="P:DNA-templated transcription initiation"/>
    <property type="evidence" value="ECO:0007669"/>
    <property type="project" value="InterPro"/>
</dbReference>
<evidence type="ECO:0000256" key="4">
    <source>
        <dbReference type="ARBA" id="ARBA00023163"/>
    </source>
</evidence>
<dbReference type="InterPro" id="IPR013325">
    <property type="entry name" value="RNA_pol_sigma_r2"/>
</dbReference>
<dbReference type="RefSeq" id="WP_092046950.1">
    <property type="nucleotide sequence ID" value="NZ_FOQD01000001.1"/>
</dbReference>
<dbReference type="PANTHER" id="PTHR43133:SF51">
    <property type="entry name" value="RNA POLYMERASE SIGMA FACTOR"/>
    <property type="match status" value="1"/>
</dbReference>
<name>A0A1I3AZ86_9PLAN</name>
<dbReference type="GO" id="GO:0003677">
    <property type="term" value="F:DNA binding"/>
    <property type="evidence" value="ECO:0007669"/>
    <property type="project" value="InterPro"/>
</dbReference>
<dbReference type="Pfam" id="PF04542">
    <property type="entry name" value="Sigma70_r2"/>
    <property type="match status" value="1"/>
</dbReference>
<keyword evidence="4" id="KW-0804">Transcription</keyword>
<evidence type="ECO:0000313" key="7">
    <source>
        <dbReference type="EMBL" id="SFH55387.1"/>
    </source>
</evidence>
<dbReference type="Gene3D" id="1.10.10.10">
    <property type="entry name" value="Winged helix-like DNA-binding domain superfamily/Winged helix DNA-binding domain"/>
    <property type="match status" value="1"/>
</dbReference>
<dbReference type="Gene3D" id="1.10.1740.10">
    <property type="match status" value="1"/>
</dbReference>
<dbReference type="InterPro" id="IPR014331">
    <property type="entry name" value="RNA_pol_sigma70_ECF_RHOBA"/>
</dbReference>
<dbReference type="InterPro" id="IPR013249">
    <property type="entry name" value="RNA_pol_sigma70_r4_t2"/>
</dbReference>
<reference evidence="8" key="1">
    <citation type="submission" date="2016-10" db="EMBL/GenBank/DDBJ databases">
        <authorList>
            <person name="Varghese N."/>
            <person name="Submissions S."/>
        </authorList>
    </citation>
    <scope>NUCLEOTIDE SEQUENCE [LARGE SCALE GENOMIC DNA]</scope>
    <source>
        <strain evidence="8">DSM 26348</strain>
    </source>
</reference>
<keyword evidence="2" id="KW-0805">Transcription regulation</keyword>
<evidence type="ECO:0000259" key="6">
    <source>
        <dbReference type="Pfam" id="PF08281"/>
    </source>
</evidence>
<dbReference type="SUPFAM" id="SSF88946">
    <property type="entry name" value="Sigma2 domain of RNA polymerase sigma factors"/>
    <property type="match status" value="1"/>
</dbReference>
<evidence type="ECO:0000259" key="5">
    <source>
        <dbReference type="Pfam" id="PF04542"/>
    </source>
</evidence>
<feature type="domain" description="RNA polymerase sigma-70 region 2" evidence="5">
    <location>
        <begin position="20"/>
        <end position="87"/>
    </location>
</feature>
<comment type="similarity">
    <text evidence="1">Belongs to the sigma-70 factor family. ECF subfamily.</text>
</comment>
<dbReference type="PANTHER" id="PTHR43133">
    <property type="entry name" value="RNA POLYMERASE ECF-TYPE SIGMA FACTO"/>
    <property type="match status" value="1"/>
</dbReference>
<dbReference type="GO" id="GO:0016987">
    <property type="term" value="F:sigma factor activity"/>
    <property type="evidence" value="ECO:0007669"/>
    <property type="project" value="UniProtKB-KW"/>
</dbReference>
<feature type="domain" description="RNA polymerase sigma factor 70 region 4 type 2" evidence="6">
    <location>
        <begin position="115"/>
        <end position="168"/>
    </location>
</feature>
<dbReference type="NCBIfam" id="TIGR02937">
    <property type="entry name" value="sigma70-ECF"/>
    <property type="match status" value="1"/>
</dbReference>
<evidence type="ECO:0000256" key="3">
    <source>
        <dbReference type="ARBA" id="ARBA00023082"/>
    </source>
</evidence>
<dbReference type="AlphaFoldDB" id="A0A1I3AZ86"/>
<evidence type="ECO:0000256" key="1">
    <source>
        <dbReference type="ARBA" id="ARBA00010641"/>
    </source>
</evidence>
<dbReference type="InterPro" id="IPR014284">
    <property type="entry name" value="RNA_pol_sigma-70_dom"/>
</dbReference>
<dbReference type="Pfam" id="PF08281">
    <property type="entry name" value="Sigma70_r4_2"/>
    <property type="match status" value="1"/>
</dbReference>